<evidence type="ECO:0000256" key="1">
    <source>
        <dbReference type="ARBA" id="ARBA00009477"/>
    </source>
</evidence>
<dbReference type="Gene3D" id="2.40.30.170">
    <property type="match status" value="1"/>
</dbReference>
<evidence type="ECO:0000259" key="5">
    <source>
        <dbReference type="Pfam" id="PF25989"/>
    </source>
</evidence>
<evidence type="ECO:0000259" key="3">
    <source>
        <dbReference type="Pfam" id="PF25917"/>
    </source>
</evidence>
<dbReference type="SUPFAM" id="SSF111369">
    <property type="entry name" value="HlyD-like secretion proteins"/>
    <property type="match status" value="1"/>
</dbReference>
<dbReference type="PANTHER" id="PTHR30469">
    <property type="entry name" value="MULTIDRUG RESISTANCE PROTEIN MDTA"/>
    <property type="match status" value="1"/>
</dbReference>
<name>A0ABY2XFJ3_9RHOB</name>
<dbReference type="Gene3D" id="2.40.420.20">
    <property type="match status" value="1"/>
</dbReference>
<evidence type="ECO:0000259" key="4">
    <source>
        <dbReference type="Pfam" id="PF25954"/>
    </source>
</evidence>
<dbReference type="Pfam" id="PF25954">
    <property type="entry name" value="Beta-barrel_RND_2"/>
    <property type="match status" value="1"/>
</dbReference>
<keyword evidence="7" id="KW-1185">Reference proteome</keyword>
<gene>
    <name evidence="6" type="ORF">FGK64_05305</name>
</gene>
<organism evidence="6 7">
    <name type="scientific">Arenibacterium halophilum</name>
    <dbReference type="NCBI Taxonomy" id="2583821"/>
    <lineage>
        <taxon>Bacteria</taxon>
        <taxon>Pseudomonadati</taxon>
        <taxon>Pseudomonadota</taxon>
        <taxon>Alphaproteobacteria</taxon>
        <taxon>Rhodobacterales</taxon>
        <taxon>Paracoccaceae</taxon>
        <taxon>Arenibacterium</taxon>
    </lineage>
</organism>
<dbReference type="Gene3D" id="2.40.50.100">
    <property type="match status" value="1"/>
</dbReference>
<dbReference type="InterPro" id="IPR006143">
    <property type="entry name" value="RND_pump_MFP"/>
</dbReference>
<evidence type="ECO:0000313" key="7">
    <source>
        <dbReference type="Proteomes" id="UP001191082"/>
    </source>
</evidence>
<proteinExistence type="inferred from homology"/>
<dbReference type="InterPro" id="IPR058625">
    <property type="entry name" value="MdtA-like_BSH"/>
</dbReference>
<evidence type="ECO:0000256" key="2">
    <source>
        <dbReference type="SAM" id="SignalP"/>
    </source>
</evidence>
<comment type="similarity">
    <text evidence="1">Belongs to the membrane fusion protein (MFP) (TC 8.A.1) family.</text>
</comment>
<dbReference type="Gene3D" id="1.10.287.470">
    <property type="entry name" value="Helix hairpin bin"/>
    <property type="match status" value="1"/>
</dbReference>
<dbReference type="PANTHER" id="PTHR30469:SF15">
    <property type="entry name" value="HLYD FAMILY OF SECRETION PROTEINS"/>
    <property type="match status" value="1"/>
</dbReference>
<dbReference type="Proteomes" id="UP001191082">
    <property type="component" value="Unassembled WGS sequence"/>
</dbReference>
<protein>
    <submittedName>
        <fullName evidence="6">Efflux RND transporter periplasmic adaptor subunit</fullName>
    </submittedName>
</protein>
<reference evidence="6 7" key="1">
    <citation type="submission" date="2019-05" db="EMBL/GenBank/DDBJ databases">
        <title>Marivita sp. nov. isolated from sea sediment.</title>
        <authorList>
            <person name="Kim W."/>
        </authorList>
    </citation>
    <scope>NUCLEOTIDE SEQUENCE [LARGE SCALE GENOMIC DNA]</scope>
    <source>
        <strain evidence="6 7">CAU 1492</strain>
    </source>
</reference>
<dbReference type="Pfam" id="PF25989">
    <property type="entry name" value="YknX_C"/>
    <property type="match status" value="1"/>
</dbReference>
<dbReference type="NCBIfam" id="TIGR01730">
    <property type="entry name" value="RND_mfp"/>
    <property type="match status" value="1"/>
</dbReference>
<feature type="signal peptide" evidence="2">
    <location>
        <begin position="1"/>
        <end position="18"/>
    </location>
</feature>
<dbReference type="RefSeq" id="WP_138862722.1">
    <property type="nucleotide sequence ID" value="NZ_VCPC01000001.1"/>
</dbReference>
<evidence type="ECO:0000313" key="6">
    <source>
        <dbReference type="EMBL" id="TMV15377.1"/>
    </source>
</evidence>
<dbReference type="InterPro" id="IPR058792">
    <property type="entry name" value="Beta-barrel_RND_2"/>
</dbReference>
<feature type="domain" description="Multidrug resistance protein MdtA-like barrel-sandwich hybrid" evidence="3">
    <location>
        <begin position="62"/>
        <end position="189"/>
    </location>
</feature>
<feature type="domain" description="CusB-like beta-barrel" evidence="4">
    <location>
        <begin position="201"/>
        <end position="274"/>
    </location>
</feature>
<sequence>MIARLAILMTLVALPAFADSTEPTPAPRPVASVIASAEPGRASGYAGTVVARAETDLAFPMAGTVAERLVDTGDVLAQGDIVARLDPEDLEADLRTARAGVAVAQAQLRSATDARERASTLADRGVDSTTRLEDAERALTAAQARLEQARATEARATDMLNHATLRAPQDGVVTTAPVDSGATVTAGQAIVQLAGTDAREVVIDVTEQDAAGMVPGTQFRATLAADPNITATARLTRVEPVAASATRTRRVHLTLMEPPDAFRLGALARVTATSTTQAALSLPASAILAPDTDPAVWVVTPEGRAVRRTPVTLGARLGDRLQITSGITPGEEIVAKGINSLKDGQIVGPRVQQ</sequence>
<dbReference type="InterPro" id="IPR058637">
    <property type="entry name" value="YknX-like_C"/>
</dbReference>
<dbReference type="EMBL" id="VCPC01000001">
    <property type="protein sequence ID" value="TMV15377.1"/>
    <property type="molecule type" value="Genomic_DNA"/>
</dbReference>
<comment type="caution">
    <text evidence="6">The sequence shown here is derived from an EMBL/GenBank/DDBJ whole genome shotgun (WGS) entry which is preliminary data.</text>
</comment>
<dbReference type="Pfam" id="PF25917">
    <property type="entry name" value="BSH_RND"/>
    <property type="match status" value="1"/>
</dbReference>
<accession>A0ABY2XFJ3</accession>
<keyword evidence="2" id="KW-0732">Signal</keyword>
<feature type="domain" description="YknX-like C-terminal permuted SH3-like" evidence="5">
    <location>
        <begin position="279"/>
        <end position="347"/>
    </location>
</feature>
<feature type="chain" id="PRO_5045857139" evidence="2">
    <location>
        <begin position="19"/>
        <end position="353"/>
    </location>
</feature>